<feature type="compositionally biased region" description="Polar residues" evidence="8">
    <location>
        <begin position="93"/>
        <end position="106"/>
    </location>
</feature>
<dbReference type="SUPFAM" id="SSF103088">
    <property type="entry name" value="OmpA-like"/>
    <property type="match status" value="1"/>
</dbReference>
<sequence length="421" mass="44625">MSEGHHEVVIIKRGGGDHEEGHHGGAWKIAFADFMTAMMAFFLVMWLISASDKTKAVIAHYFNPVQLVDSTPQPKGMQDLKADAQSIMKYANGQTKESPTQSSTAAESEKPVESNASAENKNKEPDKTAKHEAEMFRDPYAVLAEIAAKNDAQPKMSKKASTDGAKGGAGAVGLKGGEAYRDPFEPVAPPAAASSEKQDAALAKEIADAIAPSPEPSAKAPEPAKSPAGDKSGAAGKLDAAAKADAAGKADTAKTQAETPQEKAQVAALEARIAAATKSDTPPGAKPAPEPKLEVRHTSEGLVITLTDGSNFAMFASASAEPSPQTVALMAKIGRLLKTEKGAITLRGFTDNRPFKSDTYDNWRLSTARADMAHYMLVRGGLDDARIERIEGYADRRPKNPKDPGSAENRRIEILLRETTP</sequence>
<gene>
    <name evidence="11" type="ORF">M8523_10950</name>
</gene>
<comment type="similarity">
    <text evidence="2">Belongs to the MotB family.</text>
</comment>
<dbReference type="Pfam" id="PF13677">
    <property type="entry name" value="MotB_plug"/>
    <property type="match status" value="1"/>
</dbReference>
<accession>A0AA41YWE1</accession>
<keyword evidence="12" id="KW-1185">Reference proteome</keyword>
<dbReference type="InterPro" id="IPR036737">
    <property type="entry name" value="OmpA-like_sf"/>
</dbReference>
<feature type="compositionally biased region" description="Basic and acidic residues" evidence="8">
    <location>
        <begin position="393"/>
        <end position="402"/>
    </location>
</feature>
<feature type="region of interest" description="Disordered" evidence="8">
    <location>
        <begin position="151"/>
        <end position="267"/>
    </location>
</feature>
<keyword evidence="6 7" id="KW-0472">Membrane</keyword>
<feature type="compositionally biased region" description="Basic and acidic residues" evidence="8">
    <location>
        <begin position="240"/>
        <end position="252"/>
    </location>
</feature>
<dbReference type="Gene3D" id="3.30.1330.60">
    <property type="entry name" value="OmpA-like domain"/>
    <property type="match status" value="1"/>
</dbReference>
<evidence type="ECO:0000256" key="6">
    <source>
        <dbReference type="ARBA" id="ARBA00023136"/>
    </source>
</evidence>
<comment type="subcellular location">
    <subcellularLocation>
        <location evidence="1">Cell membrane</location>
        <topology evidence="1">Single-pass membrane protein</topology>
    </subcellularLocation>
</comment>
<dbReference type="NCBIfam" id="NF004651">
    <property type="entry name" value="PRK05996.1"/>
    <property type="match status" value="1"/>
</dbReference>
<protein>
    <submittedName>
        <fullName evidence="11">MotB family protein</fullName>
    </submittedName>
</protein>
<name>A0AA41YWE1_9HYPH</name>
<comment type="caution">
    <text evidence="11">The sequence shown here is derived from an EMBL/GenBank/DDBJ whole genome shotgun (WGS) entry which is preliminary data.</text>
</comment>
<dbReference type="GO" id="GO:0005886">
    <property type="term" value="C:plasma membrane"/>
    <property type="evidence" value="ECO:0007669"/>
    <property type="project" value="UniProtKB-SubCell"/>
</dbReference>
<feature type="domain" description="OmpA-like" evidence="10">
    <location>
        <begin position="300"/>
        <end position="420"/>
    </location>
</feature>
<feature type="region of interest" description="Disordered" evidence="8">
    <location>
        <begin position="393"/>
        <end position="421"/>
    </location>
</feature>
<feature type="compositionally biased region" description="Basic and acidic residues" evidence="8">
    <location>
        <begin position="120"/>
        <end position="133"/>
    </location>
</feature>
<evidence type="ECO:0000256" key="3">
    <source>
        <dbReference type="ARBA" id="ARBA00022475"/>
    </source>
</evidence>
<feature type="compositionally biased region" description="Gly residues" evidence="8">
    <location>
        <begin position="165"/>
        <end position="176"/>
    </location>
</feature>
<dbReference type="Proteomes" id="UP001165667">
    <property type="component" value="Unassembled WGS sequence"/>
</dbReference>
<dbReference type="PROSITE" id="PS51123">
    <property type="entry name" value="OMPA_2"/>
    <property type="match status" value="1"/>
</dbReference>
<feature type="compositionally biased region" description="Basic and acidic residues" evidence="8">
    <location>
        <begin position="408"/>
        <end position="421"/>
    </location>
</feature>
<dbReference type="PANTHER" id="PTHR30329:SF21">
    <property type="entry name" value="LIPOPROTEIN YIAD-RELATED"/>
    <property type="match status" value="1"/>
</dbReference>
<evidence type="ECO:0000256" key="2">
    <source>
        <dbReference type="ARBA" id="ARBA00008914"/>
    </source>
</evidence>
<evidence type="ECO:0000256" key="7">
    <source>
        <dbReference type="PROSITE-ProRule" id="PRU00473"/>
    </source>
</evidence>
<keyword evidence="4 9" id="KW-0812">Transmembrane</keyword>
<dbReference type="InterPro" id="IPR050330">
    <property type="entry name" value="Bact_OuterMem_StrucFunc"/>
</dbReference>
<evidence type="ECO:0000256" key="9">
    <source>
        <dbReference type="SAM" id="Phobius"/>
    </source>
</evidence>
<proteinExistence type="inferred from homology"/>
<dbReference type="PANTHER" id="PTHR30329">
    <property type="entry name" value="STATOR ELEMENT OF FLAGELLAR MOTOR COMPLEX"/>
    <property type="match status" value="1"/>
</dbReference>
<evidence type="ECO:0000256" key="5">
    <source>
        <dbReference type="ARBA" id="ARBA00022989"/>
    </source>
</evidence>
<dbReference type="AlphaFoldDB" id="A0AA41YWE1"/>
<evidence type="ECO:0000259" key="10">
    <source>
        <dbReference type="PROSITE" id="PS51123"/>
    </source>
</evidence>
<evidence type="ECO:0000256" key="1">
    <source>
        <dbReference type="ARBA" id="ARBA00004162"/>
    </source>
</evidence>
<dbReference type="EMBL" id="JAMOIM010000006">
    <property type="protein sequence ID" value="MCW6508535.1"/>
    <property type="molecule type" value="Genomic_DNA"/>
</dbReference>
<organism evidence="11 12">
    <name type="scientific">Lichenifustis flavocetrariae</name>
    <dbReference type="NCBI Taxonomy" id="2949735"/>
    <lineage>
        <taxon>Bacteria</taxon>
        <taxon>Pseudomonadati</taxon>
        <taxon>Pseudomonadota</taxon>
        <taxon>Alphaproteobacteria</taxon>
        <taxon>Hyphomicrobiales</taxon>
        <taxon>Lichenihabitantaceae</taxon>
        <taxon>Lichenifustis</taxon>
    </lineage>
</organism>
<dbReference type="CDD" id="cd07185">
    <property type="entry name" value="OmpA_C-like"/>
    <property type="match status" value="1"/>
</dbReference>
<keyword evidence="3" id="KW-1003">Cell membrane</keyword>
<dbReference type="Pfam" id="PF00691">
    <property type="entry name" value="OmpA"/>
    <property type="match status" value="1"/>
</dbReference>
<feature type="region of interest" description="Disordered" evidence="8">
    <location>
        <begin position="93"/>
        <end position="133"/>
    </location>
</feature>
<dbReference type="InterPro" id="IPR025713">
    <property type="entry name" value="MotB-like_N_dom"/>
</dbReference>
<keyword evidence="5 9" id="KW-1133">Transmembrane helix</keyword>
<evidence type="ECO:0000313" key="11">
    <source>
        <dbReference type="EMBL" id="MCW6508535.1"/>
    </source>
</evidence>
<evidence type="ECO:0000256" key="8">
    <source>
        <dbReference type="SAM" id="MobiDB-lite"/>
    </source>
</evidence>
<dbReference type="RefSeq" id="WP_282584906.1">
    <property type="nucleotide sequence ID" value="NZ_JAMOIM010000006.1"/>
</dbReference>
<feature type="transmembrane region" description="Helical" evidence="9">
    <location>
        <begin position="29"/>
        <end position="48"/>
    </location>
</feature>
<dbReference type="InterPro" id="IPR006665">
    <property type="entry name" value="OmpA-like"/>
</dbReference>
<reference evidence="11" key="1">
    <citation type="submission" date="2022-05" db="EMBL/GenBank/DDBJ databases">
        <authorList>
            <person name="Pankratov T."/>
        </authorList>
    </citation>
    <scope>NUCLEOTIDE SEQUENCE</scope>
    <source>
        <strain evidence="11">BP6-180914</strain>
    </source>
</reference>
<evidence type="ECO:0000256" key="4">
    <source>
        <dbReference type="ARBA" id="ARBA00022692"/>
    </source>
</evidence>
<evidence type="ECO:0000313" key="12">
    <source>
        <dbReference type="Proteomes" id="UP001165667"/>
    </source>
</evidence>
<feature type="compositionally biased region" description="Low complexity" evidence="8">
    <location>
        <begin position="200"/>
        <end position="239"/>
    </location>
</feature>